<accession>A0A0G0BR44</accession>
<organism evidence="2 3">
    <name type="scientific">Candidatus Roizmanbacteria bacterium GW2011_GWA2_35_19</name>
    <dbReference type="NCBI Taxonomy" id="1618478"/>
    <lineage>
        <taxon>Bacteria</taxon>
        <taxon>Candidatus Roizmaniibacteriota</taxon>
    </lineage>
</organism>
<keyword evidence="1" id="KW-0472">Membrane</keyword>
<protein>
    <submittedName>
        <fullName evidence="2">Uncharacterized protein</fullName>
    </submittedName>
</protein>
<sequence length="148" mass="17503">MNSNKKNSEIYLEKAKIVASIMNLADFMYEKNDLSSRTAAILIYFNLIEYLLCFMVRNLKINIQTNEFEKKALGGKINLLNSKKINFYEKEKLIDILNKFNVHRIKITHYIVDAIFDKKMTEHLIQIKQNFDEFNKIIVSIVKNYNIT</sequence>
<feature type="transmembrane region" description="Helical" evidence="1">
    <location>
        <begin position="38"/>
        <end position="56"/>
    </location>
</feature>
<keyword evidence="1" id="KW-1133">Transmembrane helix</keyword>
<keyword evidence="1" id="KW-0812">Transmembrane</keyword>
<dbReference type="AlphaFoldDB" id="A0A0G0BR44"/>
<proteinExistence type="predicted"/>
<evidence type="ECO:0000313" key="3">
    <source>
        <dbReference type="Proteomes" id="UP000034457"/>
    </source>
</evidence>
<reference evidence="2 3" key="1">
    <citation type="journal article" date="2015" name="Nature">
        <title>rRNA introns, odd ribosomes, and small enigmatic genomes across a large radiation of phyla.</title>
        <authorList>
            <person name="Brown C.T."/>
            <person name="Hug L.A."/>
            <person name="Thomas B.C."/>
            <person name="Sharon I."/>
            <person name="Castelle C.J."/>
            <person name="Singh A."/>
            <person name="Wilkins M.J."/>
            <person name="Williams K.H."/>
            <person name="Banfield J.F."/>
        </authorList>
    </citation>
    <scope>NUCLEOTIDE SEQUENCE [LARGE SCALE GENOMIC DNA]</scope>
</reference>
<evidence type="ECO:0000256" key="1">
    <source>
        <dbReference type="SAM" id="Phobius"/>
    </source>
</evidence>
<comment type="caution">
    <text evidence="2">The sequence shown here is derived from an EMBL/GenBank/DDBJ whole genome shotgun (WGS) entry which is preliminary data.</text>
</comment>
<dbReference type="EMBL" id="LBQC01000023">
    <property type="protein sequence ID" value="KKP71949.1"/>
    <property type="molecule type" value="Genomic_DNA"/>
</dbReference>
<dbReference type="Proteomes" id="UP000034457">
    <property type="component" value="Unassembled WGS sequence"/>
</dbReference>
<gene>
    <name evidence="2" type="ORF">UR68_C0023G0004</name>
</gene>
<evidence type="ECO:0000313" key="2">
    <source>
        <dbReference type="EMBL" id="KKP71949.1"/>
    </source>
</evidence>
<name>A0A0G0BR44_9BACT</name>
<dbReference type="STRING" id="1618478.UR68_C0023G0004"/>